<dbReference type="EMBL" id="JBHMAS010000007">
    <property type="protein sequence ID" value="MFB9779642.1"/>
    <property type="molecule type" value="Genomic_DNA"/>
</dbReference>
<evidence type="ECO:0000313" key="2">
    <source>
        <dbReference type="Proteomes" id="UP001589587"/>
    </source>
</evidence>
<comment type="caution">
    <text evidence="1">The sequence shown here is derived from an EMBL/GenBank/DDBJ whole genome shotgun (WGS) entry which is preliminary data.</text>
</comment>
<sequence>MKSDQFLQDEFVWVEEVDRFDLGLCFTLVHSTNVEAVLEVFDSANPRKLRKPTEIGTEEWLDPLAGEDTLAMRHAASVGDWTWILEELSIAAILPPLPEQLSAAFGTSITSSGMSTCCPHSFSHAKVWSSVGSNSAG</sequence>
<dbReference type="Proteomes" id="UP001589587">
    <property type="component" value="Unassembled WGS sequence"/>
</dbReference>
<accession>A0ABV5XD84</accession>
<keyword evidence="2" id="KW-1185">Reference proteome</keyword>
<name>A0ABV5XD84_9NOCA</name>
<protein>
    <submittedName>
        <fullName evidence="1">Uncharacterized protein</fullName>
    </submittedName>
</protein>
<evidence type="ECO:0000313" key="1">
    <source>
        <dbReference type="EMBL" id="MFB9779642.1"/>
    </source>
</evidence>
<gene>
    <name evidence="1" type="ORF">ACFFQ6_08105</name>
</gene>
<organism evidence="1 2">
    <name type="scientific">Rhodococcus baikonurensis</name>
    <dbReference type="NCBI Taxonomy" id="172041"/>
    <lineage>
        <taxon>Bacteria</taxon>
        <taxon>Bacillati</taxon>
        <taxon>Actinomycetota</taxon>
        <taxon>Actinomycetes</taxon>
        <taxon>Mycobacteriales</taxon>
        <taxon>Nocardiaceae</taxon>
        <taxon>Rhodococcus</taxon>
        <taxon>Rhodococcus erythropolis group</taxon>
    </lineage>
</organism>
<dbReference type="RefSeq" id="WP_378374299.1">
    <property type="nucleotide sequence ID" value="NZ_JBHMAS010000007.1"/>
</dbReference>
<proteinExistence type="predicted"/>
<reference evidence="1 2" key="1">
    <citation type="submission" date="2024-09" db="EMBL/GenBank/DDBJ databases">
        <authorList>
            <person name="Sun Q."/>
            <person name="Mori K."/>
        </authorList>
    </citation>
    <scope>NUCLEOTIDE SEQUENCE [LARGE SCALE GENOMIC DNA]</scope>
    <source>
        <strain evidence="1 2">JCM 11411</strain>
    </source>
</reference>